<dbReference type="GO" id="GO:0003700">
    <property type="term" value="F:DNA-binding transcription factor activity"/>
    <property type="evidence" value="ECO:0007669"/>
    <property type="project" value="InterPro"/>
</dbReference>
<keyword evidence="4" id="KW-0802">TPR repeat</keyword>
<dbReference type="SMART" id="SM00342">
    <property type="entry name" value="HTH_ARAC"/>
    <property type="match status" value="1"/>
</dbReference>
<keyword evidence="5" id="KW-0812">Transmembrane</keyword>
<evidence type="ECO:0000256" key="2">
    <source>
        <dbReference type="ARBA" id="ARBA00023125"/>
    </source>
</evidence>
<evidence type="ECO:0000259" key="6">
    <source>
        <dbReference type="PROSITE" id="PS01124"/>
    </source>
</evidence>
<dbReference type="SUPFAM" id="SSF48452">
    <property type="entry name" value="TPR-like"/>
    <property type="match status" value="1"/>
</dbReference>
<dbReference type="EMBL" id="RQSM01000003">
    <property type="protein sequence ID" value="RVU90950.1"/>
    <property type="molecule type" value="Genomic_DNA"/>
</dbReference>
<keyword evidence="3" id="KW-0804">Transcription</keyword>
<keyword evidence="2" id="KW-0238">DNA-binding</keyword>
<evidence type="ECO:0000256" key="3">
    <source>
        <dbReference type="ARBA" id="ARBA00023163"/>
    </source>
</evidence>
<dbReference type="SMART" id="SM00028">
    <property type="entry name" value="TPR"/>
    <property type="match status" value="3"/>
</dbReference>
<keyword evidence="1" id="KW-0805">Transcription regulation</keyword>
<dbReference type="GO" id="GO:0043565">
    <property type="term" value="F:sequence-specific DNA binding"/>
    <property type="evidence" value="ECO:0007669"/>
    <property type="project" value="InterPro"/>
</dbReference>
<proteinExistence type="predicted"/>
<dbReference type="OrthoDB" id="5295174at2"/>
<keyword evidence="5" id="KW-1133">Transmembrane helix</keyword>
<evidence type="ECO:0000256" key="4">
    <source>
        <dbReference type="PROSITE-ProRule" id="PRU00339"/>
    </source>
</evidence>
<feature type="domain" description="HTH araC/xylS-type" evidence="6">
    <location>
        <begin position="457"/>
        <end position="569"/>
    </location>
</feature>
<organism evidence="7 8">
    <name type="scientific">Flavobacterium columnare</name>
    <dbReference type="NCBI Taxonomy" id="996"/>
    <lineage>
        <taxon>Bacteria</taxon>
        <taxon>Pseudomonadati</taxon>
        <taxon>Bacteroidota</taxon>
        <taxon>Flavobacteriia</taxon>
        <taxon>Flavobacteriales</taxon>
        <taxon>Flavobacteriaceae</taxon>
        <taxon>Flavobacterium</taxon>
    </lineage>
</organism>
<keyword evidence="8" id="KW-1185">Reference proteome</keyword>
<evidence type="ECO:0000313" key="8">
    <source>
        <dbReference type="Proteomes" id="UP000288951"/>
    </source>
</evidence>
<feature type="repeat" description="TPR" evidence="4">
    <location>
        <begin position="257"/>
        <end position="290"/>
    </location>
</feature>
<dbReference type="InterPro" id="IPR018060">
    <property type="entry name" value="HTH_AraC"/>
</dbReference>
<dbReference type="Gene3D" id="1.25.40.10">
    <property type="entry name" value="Tetratricopeptide repeat domain"/>
    <property type="match status" value="1"/>
</dbReference>
<gene>
    <name evidence="7" type="ORF">EH230_08605</name>
</gene>
<evidence type="ECO:0000313" key="7">
    <source>
        <dbReference type="EMBL" id="RVU90950.1"/>
    </source>
</evidence>
<keyword evidence="5" id="KW-0472">Membrane</keyword>
<protein>
    <submittedName>
        <fullName evidence="7">Helix-turn-helix domain-containing protein</fullName>
    </submittedName>
</protein>
<dbReference type="Gene3D" id="1.10.10.60">
    <property type="entry name" value="Homeodomain-like"/>
    <property type="match status" value="2"/>
</dbReference>
<dbReference type="PROSITE" id="PS01124">
    <property type="entry name" value="HTH_ARAC_FAMILY_2"/>
    <property type="match status" value="1"/>
</dbReference>
<evidence type="ECO:0000256" key="5">
    <source>
        <dbReference type="SAM" id="Phobius"/>
    </source>
</evidence>
<dbReference type="InterPro" id="IPR009057">
    <property type="entry name" value="Homeodomain-like_sf"/>
</dbReference>
<sequence length="576" mass="67286">MKNNLKLFVGIMMCLVFVSKTYANNEEIYKKLAKEYESYTKEKDKKRIGLQYLNLAKKENNLIEIRKGYKLMANSIEELTSIESVKYADSMILVSKKINKDLLLKAYMYKGILLSGLEKTNEALNLFIKVEKEADDLDLKYQVKLMLAQIRMDDFLEIDESISILEECQNYFKDKKIEAYTITINSLAEAYLFSKNYDSAKKYTDIGIKTNHPFFKTRFELINGMIDIETNNYKKGINTIQLILPKLIENADYANVSLGYYNLGKAFLKTGNTKEAVKYYEKVDSIYQKNKMVSPSFINGYNYLIEYYSDKDIKKQNYYLRTNLEIEKKLQKKYKTSYRKLKEQYDLPNAIQTKDFEINNLKKIVFYGFICIGIVAGFIILRLYRKNKQYEKAFKSVYDLSQEWKNKPYLLGAGINEEIVDVEYEILSNETTSTNSEEIEDDTNNNVKIESSSKLGNEIINDLQPKFENFETKRGFLKVGVTIQTLATLFKTNSKYISLYVNQIIGKTFTEYINDLRIEYAVVALQNNPKLRNYTVNALANEFGFLSKNTFINAFEKKTGMRPIYYINEIIKINKQ</sequence>
<dbReference type="PANTHER" id="PTHR43280">
    <property type="entry name" value="ARAC-FAMILY TRANSCRIPTIONAL REGULATOR"/>
    <property type="match status" value="1"/>
</dbReference>
<dbReference type="InterPro" id="IPR019734">
    <property type="entry name" value="TPR_rpt"/>
</dbReference>
<reference evidence="7" key="1">
    <citation type="submission" date="2018-12" db="EMBL/GenBank/DDBJ databases">
        <title>Draft genome sequence of Flaovobacterium columnare ARS1 isolated from channel catfish in Alabama.</title>
        <authorList>
            <person name="Cai W."/>
            <person name="Arias C."/>
        </authorList>
    </citation>
    <scope>NUCLEOTIDE SEQUENCE [LARGE SCALE GENOMIC DNA]</scope>
    <source>
        <strain evidence="7">ARS1</strain>
    </source>
</reference>
<feature type="transmembrane region" description="Helical" evidence="5">
    <location>
        <begin position="364"/>
        <end position="384"/>
    </location>
</feature>
<dbReference type="Pfam" id="PF13181">
    <property type="entry name" value="TPR_8"/>
    <property type="match status" value="1"/>
</dbReference>
<accession>A0A437UBF7</accession>
<dbReference type="PANTHER" id="PTHR43280:SF34">
    <property type="entry name" value="ARAC-FAMILY TRANSCRIPTIONAL REGULATOR"/>
    <property type="match status" value="1"/>
</dbReference>
<name>A0A437UBF7_9FLAO</name>
<dbReference type="PROSITE" id="PS50005">
    <property type="entry name" value="TPR"/>
    <property type="match status" value="1"/>
</dbReference>
<dbReference type="InterPro" id="IPR011990">
    <property type="entry name" value="TPR-like_helical_dom_sf"/>
</dbReference>
<dbReference type="SUPFAM" id="SSF46689">
    <property type="entry name" value="Homeodomain-like"/>
    <property type="match status" value="1"/>
</dbReference>
<dbReference type="Pfam" id="PF12833">
    <property type="entry name" value="HTH_18"/>
    <property type="match status" value="1"/>
</dbReference>
<dbReference type="AlphaFoldDB" id="A0A437UBF7"/>
<dbReference type="RefSeq" id="WP_127823384.1">
    <property type="nucleotide sequence ID" value="NZ_RQSM01000003.1"/>
</dbReference>
<evidence type="ECO:0000256" key="1">
    <source>
        <dbReference type="ARBA" id="ARBA00023015"/>
    </source>
</evidence>
<comment type="caution">
    <text evidence="7">The sequence shown here is derived from an EMBL/GenBank/DDBJ whole genome shotgun (WGS) entry which is preliminary data.</text>
</comment>
<dbReference type="Proteomes" id="UP000288951">
    <property type="component" value="Unassembled WGS sequence"/>
</dbReference>